<dbReference type="EMBL" id="JBGMDY010000004">
    <property type="protein sequence ID" value="KAL2337985.1"/>
    <property type="molecule type" value="Genomic_DNA"/>
</dbReference>
<dbReference type="AlphaFoldDB" id="A0ABD1MSC9"/>
<keyword evidence="2" id="KW-1185">Reference proteome</keyword>
<evidence type="ECO:0000313" key="2">
    <source>
        <dbReference type="Proteomes" id="UP001603857"/>
    </source>
</evidence>
<organism evidence="1 2">
    <name type="scientific">Flemingia macrophylla</name>
    <dbReference type="NCBI Taxonomy" id="520843"/>
    <lineage>
        <taxon>Eukaryota</taxon>
        <taxon>Viridiplantae</taxon>
        <taxon>Streptophyta</taxon>
        <taxon>Embryophyta</taxon>
        <taxon>Tracheophyta</taxon>
        <taxon>Spermatophyta</taxon>
        <taxon>Magnoliopsida</taxon>
        <taxon>eudicotyledons</taxon>
        <taxon>Gunneridae</taxon>
        <taxon>Pentapetalae</taxon>
        <taxon>rosids</taxon>
        <taxon>fabids</taxon>
        <taxon>Fabales</taxon>
        <taxon>Fabaceae</taxon>
        <taxon>Papilionoideae</taxon>
        <taxon>50 kb inversion clade</taxon>
        <taxon>NPAAA clade</taxon>
        <taxon>indigoferoid/millettioid clade</taxon>
        <taxon>Phaseoleae</taxon>
        <taxon>Flemingia</taxon>
    </lineage>
</organism>
<protein>
    <submittedName>
        <fullName evidence="1">Uncharacterized protein</fullName>
    </submittedName>
</protein>
<accession>A0ABD1MSC9</accession>
<gene>
    <name evidence="1" type="ORF">Fmac_012431</name>
</gene>
<sequence>MVAQMCGTTGEIVVFNAQFNKKGLLSSQSDYMRWFVRYGLPRIDPASSPHHVMADIAEQIVYYTTNEVARGLALR</sequence>
<comment type="caution">
    <text evidence="1">The sequence shown here is derived from an EMBL/GenBank/DDBJ whole genome shotgun (WGS) entry which is preliminary data.</text>
</comment>
<evidence type="ECO:0000313" key="1">
    <source>
        <dbReference type="EMBL" id="KAL2337985.1"/>
    </source>
</evidence>
<dbReference type="Proteomes" id="UP001603857">
    <property type="component" value="Unassembled WGS sequence"/>
</dbReference>
<reference evidence="1 2" key="1">
    <citation type="submission" date="2024-08" db="EMBL/GenBank/DDBJ databases">
        <title>Insights into the chromosomal genome structure of Flemingia macrophylla.</title>
        <authorList>
            <person name="Ding Y."/>
            <person name="Zhao Y."/>
            <person name="Bi W."/>
            <person name="Wu M."/>
            <person name="Zhao G."/>
            <person name="Gong Y."/>
            <person name="Li W."/>
            <person name="Zhang P."/>
        </authorList>
    </citation>
    <scope>NUCLEOTIDE SEQUENCE [LARGE SCALE GENOMIC DNA]</scope>
    <source>
        <strain evidence="1">DYQJB</strain>
        <tissue evidence="1">Leaf</tissue>
    </source>
</reference>
<name>A0ABD1MSC9_9FABA</name>
<proteinExistence type="predicted"/>